<dbReference type="AlphaFoldDB" id="A0A4Z0YQC4"/>
<name>A0A4Z0YQC4_9PEZI</name>
<evidence type="ECO:0000259" key="2">
    <source>
        <dbReference type="Pfam" id="PF20253"/>
    </source>
</evidence>
<evidence type="ECO:0000313" key="4">
    <source>
        <dbReference type="Proteomes" id="UP000297716"/>
    </source>
</evidence>
<feature type="domain" description="DUF6604" evidence="2">
    <location>
        <begin position="11"/>
        <end position="272"/>
    </location>
</feature>
<proteinExistence type="predicted"/>
<dbReference type="EMBL" id="SKBN01000209">
    <property type="protein sequence ID" value="TGJ80643.1"/>
    <property type="molecule type" value="Genomic_DNA"/>
</dbReference>
<gene>
    <name evidence="3" type="ORF">E0Z10_g8123</name>
</gene>
<evidence type="ECO:0000256" key="1">
    <source>
        <dbReference type="SAM" id="MobiDB-lite"/>
    </source>
</evidence>
<organism evidence="3 4">
    <name type="scientific">Xylaria hypoxylon</name>
    <dbReference type="NCBI Taxonomy" id="37992"/>
    <lineage>
        <taxon>Eukaryota</taxon>
        <taxon>Fungi</taxon>
        <taxon>Dikarya</taxon>
        <taxon>Ascomycota</taxon>
        <taxon>Pezizomycotina</taxon>
        <taxon>Sordariomycetes</taxon>
        <taxon>Xylariomycetidae</taxon>
        <taxon>Xylariales</taxon>
        <taxon>Xylariaceae</taxon>
        <taxon>Xylaria</taxon>
    </lineage>
</organism>
<feature type="region of interest" description="Disordered" evidence="1">
    <location>
        <begin position="36"/>
        <end position="78"/>
    </location>
</feature>
<reference evidence="3 4" key="1">
    <citation type="submission" date="2019-03" db="EMBL/GenBank/DDBJ databases">
        <title>Draft genome sequence of Xylaria hypoxylon DSM 108379, a ubiquitous saprotrophic-parasitic fungi on hardwood.</title>
        <authorList>
            <person name="Buettner E."/>
            <person name="Leonhardt S."/>
            <person name="Gebauer A.M."/>
            <person name="Liers C."/>
            <person name="Hofrichter M."/>
            <person name="Kellner H."/>
        </authorList>
    </citation>
    <scope>NUCLEOTIDE SEQUENCE [LARGE SCALE GENOMIC DNA]</scope>
    <source>
        <strain evidence="3 4">DSM 108379</strain>
    </source>
</reference>
<dbReference type="Proteomes" id="UP000297716">
    <property type="component" value="Unassembled WGS sequence"/>
</dbReference>
<dbReference type="PANTHER" id="PTHR38795">
    <property type="entry name" value="DUF6604 DOMAIN-CONTAINING PROTEIN"/>
    <property type="match status" value="1"/>
</dbReference>
<dbReference type="STRING" id="37992.A0A4Z0YQC4"/>
<dbReference type="PANTHER" id="PTHR38795:SF1">
    <property type="entry name" value="DUF6604 DOMAIN-CONTAINING PROTEIN"/>
    <property type="match status" value="1"/>
</dbReference>
<evidence type="ECO:0000313" key="3">
    <source>
        <dbReference type="EMBL" id="TGJ80643.1"/>
    </source>
</evidence>
<dbReference type="InterPro" id="IPR046539">
    <property type="entry name" value="DUF6604"/>
</dbReference>
<keyword evidence="4" id="KW-1185">Reference proteome</keyword>
<sequence>MLPPELLSEYQRYKHDTNSIASWLASTARSLGFTSSALPPATVSGDKPETKGRLKGKARQLAKEKAASPPPVKDEQPVGPNYIIGIQDYITLAEYIASKSAPVPRAFTTTLNRVITARTRFYSKLEKYDKVPDEDDDAKHKYFIHEGVREILEPLMEDDKDQEAPISNPSLHNRFDKLELHEPSQAFLETPDVERPSNFEGDEATYVAEAMASILDSIVTLTIFLNNVNDIRDHLKWVWLNYKNGGFDLAAAAITTNTAIEIVRQMMEDIEPSLKLDDGVGPMIKKIYMLQCLEEGRSMKDIIDPNNNVNYDTYDTASDTFFTAYIILRDCRHILRPDNILLFQGSKFGYYDPTSGHDQKTGHQKHKDDRAVLMSFCSQAITIVREMKKWPIQDEFMRGINEIDKTKEIPFYAIFAAQVFLDITYTLGEDIEKPFHTMHEQIAAMDDDIGLHLEFHSQLTTARLPALYDQILRKFQDCVQLIYRDPVPKLQSRIDRDDGIPAPDEKNQQIFRASPVISGILLYLFRAHYRRAGIVAANAWISIQSCQHLFNALGQHLMIKCPWSDMNAAYKILGASEFYSGGVPPTSLEDMYTKFCFRAGTSATIMGSRIRNQNVSLVSRAGTRGITAASPVQCMFEARHAHCNTHVEVNPGNFHEIRKLNLSYQGAPMEDDALDTDQIEDSKKIKWKRGKRWSNKGQGRRKTTAKSENLNPSKMLEHLILALQAETPRFSFPYLKFHRRCWRVLRAVKESCDTLLRQIYTPAYINDEDELPFVVGWILRAAVGGRHGDLRPLQEAAKALETYIQSETGIPIVSNIPIQPLLGEKIKETEDESESENDC</sequence>
<accession>A0A4Z0YQC4</accession>
<dbReference type="OrthoDB" id="5238236at2759"/>
<protein>
    <recommendedName>
        <fullName evidence="2">DUF6604 domain-containing protein</fullName>
    </recommendedName>
</protein>
<dbReference type="Pfam" id="PF20253">
    <property type="entry name" value="DUF6604"/>
    <property type="match status" value="1"/>
</dbReference>
<comment type="caution">
    <text evidence="3">The sequence shown here is derived from an EMBL/GenBank/DDBJ whole genome shotgun (WGS) entry which is preliminary data.</text>
</comment>
<feature type="compositionally biased region" description="Basic and acidic residues" evidence="1">
    <location>
        <begin position="61"/>
        <end position="76"/>
    </location>
</feature>